<dbReference type="GO" id="GO:0006325">
    <property type="term" value="P:chromatin organization"/>
    <property type="evidence" value="ECO:0007669"/>
    <property type="project" value="UniProtKB-KW"/>
</dbReference>
<dbReference type="GO" id="GO:0005634">
    <property type="term" value="C:nucleus"/>
    <property type="evidence" value="ECO:0007669"/>
    <property type="project" value="UniProtKB-SubCell"/>
</dbReference>
<keyword evidence="3" id="KW-0539">Nucleus</keyword>
<feature type="region of interest" description="Disordered" evidence="4">
    <location>
        <begin position="1"/>
        <end position="117"/>
    </location>
</feature>
<name>A0A8C8DFV2_9TELE</name>
<evidence type="ECO:0000259" key="5">
    <source>
        <dbReference type="PROSITE" id="PS50020"/>
    </source>
</evidence>
<feature type="domain" description="WW" evidence="5">
    <location>
        <begin position="108"/>
        <end position="141"/>
    </location>
</feature>
<feature type="compositionally biased region" description="Basic and acidic residues" evidence="4">
    <location>
        <begin position="35"/>
        <end position="48"/>
    </location>
</feature>
<dbReference type="GO" id="GO:0010506">
    <property type="term" value="P:regulation of autophagy"/>
    <property type="evidence" value="ECO:0007669"/>
    <property type="project" value="TreeGrafter"/>
</dbReference>
<evidence type="ECO:0000313" key="7">
    <source>
        <dbReference type="Proteomes" id="UP000694383"/>
    </source>
</evidence>
<accession>A0A8C8DFV2</accession>
<dbReference type="Ensembl" id="ENSOSIT00000003674.1">
    <property type="protein sequence ID" value="ENSOSIP00000003426.1"/>
    <property type="gene ID" value="ENSOSIG00000002257.1"/>
</dbReference>
<dbReference type="PROSITE" id="PS50020">
    <property type="entry name" value="WW_DOMAIN_2"/>
    <property type="match status" value="1"/>
</dbReference>
<dbReference type="InterPro" id="IPR001202">
    <property type="entry name" value="WW_dom"/>
</dbReference>
<dbReference type="SUPFAM" id="SSF51045">
    <property type="entry name" value="WW domain"/>
    <property type="match status" value="1"/>
</dbReference>
<dbReference type="GO" id="GO:0000993">
    <property type="term" value="F:RNA polymerase II complex binding"/>
    <property type="evidence" value="ECO:0007669"/>
    <property type="project" value="TreeGrafter"/>
</dbReference>
<dbReference type="GeneTree" id="ENSGT00440000037780"/>
<reference evidence="6" key="1">
    <citation type="submission" date="2025-08" db="UniProtKB">
        <authorList>
            <consortium name="Ensembl"/>
        </authorList>
    </citation>
    <scope>IDENTIFICATION</scope>
</reference>
<dbReference type="CDD" id="cd00201">
    <property type="entry name" value="WW"/>
    <property type="match status" value="1"/>
</dbReference>
<dbReference type="GO" id="GO:1904263">
    <property type="term" value="P:positive regulation of TORC1 signaling"/>
    <property type="evidence" value="ECO:0007669"/>
    <property type="project" value="TreeGrafter"/>
</dbReference>
<dbReference type="PANTHER" id="PTHR15911:SF6">
    <property type="entry name" value="WW DOMAIN-CONTAINING ADAPTER PROTEIN WITH COILED-COIL"/>
    <property type="match status" value="1"/>
</dbReference>
<dbReference type="GO" id="GO:0003682">
    <property type="term" value="F:chromatin binding"/>
    <property type="evidence" value="ECO:0007669"/>
    <property type="project" value="TreeGrafter"/>
</dbReference>
<evidence type="ECO:0000256" key="3">
    <source>
        <dbReference type="ARBA" id="ARBA00023242"/>
    </source>
</evidence>
<reference evidence="6" key="2">
    <citation type="submission" date="2025-09" db="UniProtKB">
        <authorList>
            <consortium name="Ensembl"/>
        </authorList>
    </citation>
    <scope>IDENTIFICATION</scope>
</reference>
<evidence type="ECO:0000256" key="4">
    <source>
        <dbReference type="SAM" id="MobiDB-lite"/>
    </source>
</evidence>
<dbReference type="PROSITE" id="PS01159">
    <property type="entry name" value="WW_DOMAIN_1"/>
    <property type="match status" value="1"/>
</dbReference>
<feature type="compositionally biased region" description="Basic and acidic residues" evidence="4">
    <location>
        <begin position="58"/>
        <end position="72"/>
    </location>
</feature>
<dbReference type="Pfam" id="PF00397">
    <property type="entry name" value="WW"/>
    <property type="match status" value="1"/>
</dbReference>
<evidence type="ECO:0000256" key="2">
    <source>
        <dbReference type="ARBA" id="ARBA00022853"/>
    </source>
</evidence>
<protein>
    <submittedName>
        <fullName evidence="6">WW domain containing adaptor with coiled-coil a</fullName>
    </submittedName>
</protein>
<feature type="compositionally biased region" description="Polar residues" evidence="4">
    <location>
        <begin position="95"/>
        <end position="108"/>
    </location>
</feature>
<sequence>PMRQAFTQPPKPFGCYDTGQHDQGSALKYSSKSHPGGDHRHEKMRDSADVTPPCKMLRRSDSPENKHIDGTGHSRPKAVHTHRARDKDGGEQMSGLYSNSLSNPNKTSDPADDWSEHISSSGKKYYYNCRTEVSQWEKPKEWLEREQRQKEATKTAVVNNFPKDRDYRREAMQATAPSAVHATQSSLLSSSGSGGVNPSPGPHGSSASTVPVSPVLQSSTPPLLQDPTLFRQLLPALQTALQLNNASVDMAKINEGTEAFRICKILFSALICLL</sequence>
<feature type="compositionally biased region" description="Basic residues" evidence="4">
    <location>
        <begin position="74"/>
        <end position="84"/>
    </location>
</feature>
<dbReference type="Proteomes" id="UP000694383">
    <property type="component" value="Unplaced"/>
</dbReference>
<proteinExistence type="predicted"/>
<dbReference type="AlphaFoldDB" id="A0A8C8DFV2"/>
<evidence type="ECO:0000256" key="1">
    <source>
        <dbReference type="ARBA" id="ARBA00004123"/>
    </source>
</evidence>
<keyword evidence="7" id="KW-1185">Reference proteome</keyword>
<feature type="region of interest" description="Disordered" evidence="4">
    <location>
        <begin position="171"/>
        <end position="218"/>
    </location>
</feature>
<dbReference type="Gene3D" id="2.20.70.10">
    <property type="match status" value="1"/>
</dbReference>
<comment type="subcellular location">
    <subcellularLocation>
        <location evidence="1">Nucleus</location>
    </subcellularLocation>
</comment>
<keyword evidence="2" id="KW-0156">Chromatin regulator</keyword>
<feature type="compositionally biased region" description="Polar residues" evidence="4">
    <location>
        <begin position="207"/>
        <end position="218"/>
    </location>
</feature>
<dbReference type="SMART" id="SM00456">
    <property type="entry name" value="WW"/>
    <property type="match status" value="1"/>
</dbReference>
<organism evidence="6 7">
    <name type="scientific">Oryzias sinensis</name>
    <name type="common">Chinese medaka</name>
    <dbReference type="NCBI Taxonomy" id="183150"/>
    <lineage>
        <taxon>Eukaryota</taxon>
        <taxon>Metazoa</taxon>
        <taxon>Chordata</taxon>
        <taxon>Craniata</taxon>
        <taxon>Vertebrata</taxon>
        <taxon>Euteleostomi</taxon>
        <taxon>Actinopterygii</taxon>
        <taxon>Neopterygii</taxon>
        <taxon>Teleostei</taxon>
        <taxon>Neoteleostei</taxon>
        <taxon>Acanthomorphata</taxon>
        <taxon>Ovalentaria</taxon>
        <taxon>Atherinomorphae</taxon>
        <taxon>Beloniformes</taxon>
        <taxon>Adrianichthyidae</taxon>
        <taxon>Oryziinae</taxon>
        <taxon>Oryzias</taxon>
    </lineage>
</organism>
<dbReference type="PANTHER" id="PTHR15911">
    <property type="entry name" value="WW DOMAIN-CONTAINING ADAPTER PROTEIN WITH COILED-COIL"/>
    <property type="match status" value="1"/>
</dbReference>
<evidence type="ECO:0000313" key="6">
    <source>
        <dbReference type="Ensembl" id="ENSOSIP00000003426.1"/>
    </source>
</evidence>
<feature type="compositionally biased region" description="Low complexity" evidence="4">
    <location>
        <begin position="185"/>
        <end position="206"/>
    </location>
</feature>
<dbReference type="InterPro" id="IPR036020">
    <property type="entry name" value="WW_dom_sf"/>
</dbReference>
<dbReference type="InterPro" id="IPR038867">
    <property type="entry name" value="WAC"/>
</dbReference>